<dbReference type="EMBL" id="JACHIF010000001">
    <property type="protein sequence ID" value="MBB5036574.1"/>
    <property type="molecule type" value="Genomic_DNA"/>
</dbReference>
<feature type="transmembrane region" description="Helical" evidence="6">
    <location>
        <begin position="304"/>
        <end position="322"/>
    </location>
</feature>
<dbReference type="GO" id="GO:0005886">
    <property type="term" value="C:plasma membrane"/>
    <property type="evidence" value="ECO:0007669"/>
    <property type="project" value="UniProtKB-SubCell"/>
</dbReference>
<feature type="transmembrane region" description="Helical" evidence="6">
    <location>
        <begin position="49"/>
        <end position="67"/>
    </location>
</feature>
<evidence type="ECO:0000256" key="1">
    <source>
        <dbReference type="ARBA" id="ARBA00004651"/>
    </source>
</evidence>
<dbReference type="Proteomes" id="UP000534294">
    <property type="component" value="Unassembled WGS sequence"/>
</dbReference>
<dbReference type="InterPro" id="IPR020846">
    <property type="entry name" value="MFS_dom"/>
</dbReference>
<feature type="transmembrane region" description="Helical" evidence="6">
    <location>
        <begin position="208"/>
        <end position="231"/>
    </location>
</feature>
<dbReference type="PROSITE" id="PS50850">
    <property type="entry name" value="MFS"/>
    <property type="match status" value="1"/>
</dbReference>
<dbReference type="Gene3D" id="1.20.1250.20">
    <property type="entry name" value="MFS general substrate transporter like domains"/>
    <property type="match status" value="1"/>
</dbReference>
<feature type="transmembrane region" description="Helical" evidence="6">
    <location>
        <begin position="106"/>
        <end position="125"/>
    </location>
</feature>
<feature type="transmembrane region" description="Helical" evidence="6">
    <location>
        <begin position="251"/>
        <end position="268"/>
    </location>
</feature>
<dbReference type="RefSeq" id="WP_184205549.1">
    <property type="nucleotide sequence ID" value="NZ_JACHIF010000001.1"/>
</dbReference>
<evidence type="ECO:0000259" key="7">
    <source>
        <dbReference type="PROSITE" id="PS50850"/>
    </source>
</evidence>
<dbReference type="SUPFAM" id="SSF103473">
    <property type="entry name" value="MFS general substrate transporter"/>
    <property type="match status" value="1"/>
</dbReference>
<keyword evidence="4 6" id="KW-1133">Transmembrane helix</keyword>
<feature type="domain" description="Major facilitator superfamily (MFS) profile" evidence="7">
    <location>
        <begin position="13"/>
        <end position="396"/>
    </location>
</feature>
<dbReference type="Pfam" id="PF07690">
    <property type="entry name" value="MFS_1"/>
    <property type="match status" value="1"/>
</dbReference>
<dbReference type="InterPro" id="IPR011701">
    <property type="entry name" value="MFS"/>
</dbReference>
<dbReference type="PANTHER" id="PTHR43124">
    <property type="entry name" value="PURINE EFFLUX PUMP PBUE"/>
    <property type="match status" value="1"/>
</dbReference>
<evidence type="ECO:0000256" key="3">
    <source>
        <dbReference type="ARBA" id="ARBA00022692"/>
    </source>
</evidence>
<sequence length="408" mass="43661">MATQRPPVSEKALLILLATVQFAHIMDFMVMMPLGPQLMRELDIGPERFSGMVAAYTFAAGIVGLLAAPFMDRFDRRKLLLFCFAGFIIGTLACALAHTAAALTQARIICGAFGGVSGALIMAIVSDVVPPERRAAGMGIVMTAFSAAAALGVPLGLYLAQKFTWETPFFVIVGIGIVTWLSLWYYLPPIRDHLKVSTTLRGEAFWALLRNANAGWALMFIFMLVLGHMIMIPLLSPYLVHNLGLPEEHLSLVYLIGGCLTIFTSPWVGRLADRLGRIQVLGIMIIVAAGVVLTITHAPHLPTVAILSLSGLFFIFASGRFVPAQAIGSLAVPQSQRGAFMSLNACVRDLGAGVAASLAGFMVTTAPTGELVHYNRIGYVAVAASALSYWIGTRVRTQDIVVPSSIAS</sequence>
<comment type="subcellular location">
    <subcellularLocation>
        <location evidence="1">Cell membrane</location>
        <topology evidence="1">Multi-pass membrane protein</topology>
    </subcellularLocation>
</comment>
<feature type="transmembrane region" description="Helical" evidence="6">
    <location>
        <begin position="280"/>
        <end position="298"/>
    </location>
</feature>
<dbReference type="InterPro" id="IPR036259">
    <property type="entry name" value="MFS_trans_sf"/>
</dbReference>
<evidence type="ECO:0000256" key="4">
    <source>
        <dbReference type="ARBA" id="ARBA00022989"/>
    </source>
</evidence>
<organism evidence="8 9">
    <name type="scientific">Prosthecobacter dejongeii</name>
    <dbReference type="NCBI Taxonomy" id="48465"/>
    <lineage>
        <taxon>Bacteria</taxon>
        <taxon>Pseudomonadati</taxon>
        <taxon>Verrucomicrobiota</taxon>
        <taxon>Verrucomicrobiia</taxon>
        <taxon>Verrucomicrobiales</taxon>
        <taxon>Verrucomicrobiaceae</taxon>
        <taxon>Prosthecobacter</taxon>
    </lineage>
</organism>
<dbReference type="GO" id="GO:0022857">
    <property type="term" value="F:transmembrane transporter activity"/>
    <property type="evidence" value="ECO:0007669"/>
    <property type="project" value="InterPro"/>
</dbReference>
<evidence type="ECO:0000256" key="5">
    <source>
        <dbReference type="ARBA" id="ARBA00023136"/>
    </source>
</evidence>
<comment type="caution">
    <text evidence="8">The sequence shown here is derived from an EMBL/GenBank/DDBJ whole genome shotgun (WGS) entry which is preliminary data.</text>
</comment>
<reference evidence="8 9" key="1">
    <citation type="submission" date="2020-08" db="EMBL/GenBank/DDBJ databases">
        <title>Genomic Encyclopedia of Type Strains, Phase IV (KMG-IV): sequencing the most valuable type-strain genomes for metagenomic binning, comparative biology and taxonomic classification.</title>
        <authorList>
            <person name="Goeker M."/>
        </authorList>
    </citation>
    <scope>NUCLEOTIDE SEQUENCE [LARGE SCALE GENOMIC DNA]</scope>
    <source>
        <strain evidence="8 9">DSM 12251</strain>
    </source>
</reference>
<keyword evidence="2" id="KW-1003">Cell membrane</keyword>
<feature type="transmembrane region" description="Helical" evidence="6">
    <location>
        <begin position="12"/>
        <end position="34"/>
    </location>
</feature>
<keyword evidence="9" id="KW-1185">Reference proteome</keyword>
<evidence type="ECO:0000313" key="9">
    <source>
        <dbReference type="Proteomes" id="UP000534294"/>
    </source>
</evidence>
<gene>
    <name evidence="8" type="ORF">HNQ64_000808</name>
</gene>
<feature type="transmembrane region" description="Helical" evidence="6">
    <location>
        <begin position="79"/>
        <end position="100"/>
    </location>
</feature>
<proteinExistence type="predicted"/>
<accession>A0A7W8DNI3</accession>
<evidence type="ECO:0000256" key="6">
    <source>
        <dbReference type="SAM" id="Phobius"/>
    </source>
</evidence>
<dbReference type="PANTHER" id="PTHR43124:SF3">
    <property type="entry name" value="CHLORAMPHENICOL EFFLUX PUMP RV0191"/>
    <property type="match status" value="1"/>
</dbReference>
<name>A0A7W8DNI3_9BACT</name>
<protein>
    <submittedName>
        <fullName evidence="8">Putative MFS family arabinose efflux permease</fullName>
    </submittedName>
</protein>
<evidence type="ECO:0000313" key="8">
    <source>
        <dbReference type="EMBL" id="MBB5036574.1"/>
    </source>
</evidence>
<dbReference type="AlphaFoldDB" id="A0A7W8DNI3"/>
<feature type="transmembrane region" description="Helical" evidence="6">
    <location>
        <begin position="169"/>
        <end position="187"/>
    </location>
</feature>
<dbReference type="CDD" id="cd17324">
    <property type="entry name" value="MFS_NepI_like"/>
    <property type="match status" value="1"/>
</dbReference>
<dbReference type="InterPro" id="IPR050189">
    <property type="entry name" value="MFS_Efflux_Transporters"/>
</dbReference>
<keyword evidence="5 6" id="KW-0472">Membrane</keyword>
<feature type="transmembrane region" description="Helical" evidence="6">
    <location>
        <begin position="137"/>
        <end position="157"/>
    </location>
</feature>
<evidence type="ECO:0000256" key="2">
    <source>
        <dbReference type="ARBA" id="ARBA00022475"/>
    </source>
</evidence>
<keyword evidence="3 6" id="KW-0812">Transmembrane</keyword>